<organism evidence="2 3">
    <name type="scientific">Liparis tanakae</name>
    <name type="common">Tanaka's snailfish</name>
    <dbReference type="NCBI Taxonomy" id="230148"/>
    <lineage>
        <taxon>Eukaryota</taxon>
        <taxon>Metazoa</taxon>
        <taxon>Chordata</taxon>
        <taxon>Craniata</taxon>
        <taxon>Vertebrata</taxon>
        <taxon>Euteleostomi</taxon>
        <taxon>Actinopterygii</taxon>
        <taxon>Neopterygii</taxon>
        <taxon>Teleostei</taxon>
        <taxon>Neoteleostei</taxon>
        <taxon>Acanthomorphata</taxon>
        <taxon>Eupercaria</taxon>
        <taxon>Perciformes</taxon>
        <taxon>Cottioidei</taxon>
        <taxon>Cottales</taxon>
        <taxon>Liparidae</taxon>
        <taxon>Liparis</taxon>
    </lineage>
</organism>
<dbReference type="AlphaFoldDB" id="A0A4Z2J0T8"/>
<dbReference type="EMBL" id="SRLO01000032">
    <property type="protein sequence ID" value="TNN83647.1"/>
    <property type="molecule type" value="Genomic_DNA"/>
</dbReference>
<proteinExistence type="predicted"/>
<gene>
    <name evidence="2" type="ORF">EYF80_006165</name>
</gene>
<keyword evidence="3" id="KW-1185">Reference proteome</keyword>
<accession>A0A4Z2J0T8</accession>
<comment type="caution">
    <text evidence="2">The sequence shown here is derived from an EMBL/GenBank/DDBJ whole genome shotgun (WGS) entry which is preliminary data.</text>
</comment>
<dbReference type="Proteomes" id="UP000314294">
    <property type="component" value="Unassembled WGS sequence"/>
</dbReference>
<sequence length="120" mass="13047">MANGQLPGLGSNEKDGVAEPGGSRASAHWATAGESRGQDQRHVVPLNRTTQALAWYGALAAEHKHRLERKCCVKAIKQYLLMNELHLWSGLPVCRCSSASAVTPSRLNRRTELHTSSSCI</sequence>
<evidence type="ECO:0000313" key="3">
    <source>
        <dbReference type="Proteomes" id="UP000314294"/>
    </source>
</evidence>
<feature type="region of interest" description="Disordered" evidence="1">
    <location>
        <begin position="1"/>
        <end position="43"/>
    </location>
</feature>
<reference evidence="2 3" key="1">
    <citation type="submission" date="2019-03" db="EMBL/GenBank/DDBJ databases">
        <title>First draft genome of Liparis tanakae, snailfish: a comprehensive survey of snailfish specific genes.</title>
        <authorList>
            <person name="Kim W."/>
            <person name="Song I."/>
            <person name="Jeong J.-H."/>
            <person name="Kim D."/>
            <person name="Kim S."/>
            <person name="Ryu S."/>
            <person name="Song J.Y."/>
            <person name="Lee S.K."/>
        </authorList>
    </citation>
    <scope>NUCLEOTIDE SEQUENCE [LARGE SCALE GENOMIC DNA]</scope>
    <source>
        <tissue evidence="2">Muscle</tissue>
    </source>
</reference>
<evidence type="ECO:0000256" key="1">
    <source>
        <dbReference type="SAM" id="MobiDB-lite"/>
    </source>
</evidence>
<evidence type="ECO:0000313" key="2">
    <source>
        <dbReference type="EMBL" id="TNN83647.1"/>
    </source>
</evidence>
<protein>
    <submittedName>
        <fullName evidence="2">Uncharacterized protein</fullName>
    </submittedName>
</protein>
<name>A0A4Z2J0T8_9TELE</name>